<dbReference type="Pfam" id="PF00990">
    <property type="entry name" value="GGDEF"/>
    <property type="match status" value="1"/>
</dbReference>
<keyword evidence="4" id="KW-1133">Transmembrane helix</keyword>
<dbReference type="PATRIC" id="fig|1129794.4.peg.2055"/>
<feature type="transmembrane region" description="Helical" evidence="4">
    <location>
        <begin position="20"/>
        <end position="38"/>
    </location>
</feature>
<keyword evidence="4" id="KW-0472">Membrane</keyword>
<dbReference type="SUPFAM" id="SSF55073">
    <property type="entry name" value="Nucleotide cyclase"/>
    <property type="match status" value="1"/>
</dbReference>
<gene>
    <name evidence="6" type="ORF">C427_2076</name>
</gene>
<dbReference type="InterPro" id="IPR000160">
    <property type="entry name" value="GGDEF_dom"/>
</dbReference>
<name>K6Z5R6_9ALTE</name>
<dbReference type="AlphaFoldDB" id="K6Z5R6"/>
<sequence length="373" mass="42546">MIDNDPKIQRRIDMDLLSRAKTGVVVYGFLLPVVFWPFDFYILQPMLSTVFALSMLFISILRGGHYVITKPLYQYSVKLWRSSFYFLSLCHASILSTFFVFSIFDERFTAILHITMLAIGGISSGALVALIPRIKFALVNLSVLLIPSIVTGIIISEKFAFAVMLALFFGYIAMIGVRSSKEYNRSFETELILDDQKNELERLSKIDALTNIYNRGYFNIEFEKQWEYANRLKLRLSLLIVDVDHFKAFNDNYGHLLGDACLVHVAKIINQVGKRETDIAARFGGEEFVLLILENENENENEKAIKVAEILRRKIERSPFKVDDKLFPVTVSIGVASIQPSHKMDSRQLIEQADSALYQAKHQGRNLVIVHSG</sequence>
<comment type="cofactor">
    <cofactor evidence="1">
        <name>Mg(2+)</name>
        <dbReference type="ChEBI" id="CHEBI:18420"/>
    </cofactor>
</comment>
<feature type="transmembrane region" description="Helical" evidence="4">
    <location>
        <begin position="84"/>
        <end position="104"/>
    </location>
</feature>
<comment type="catalytic activity">
    <reaction evidence="3">
        <text>2 GTP = 3',3'-c-di-GMP + 2 diphosphate</text>
        <dbReference type="Rhea" id="RHEA:24898"/>
        <dbReference type="ChEBI" id="CHEBI:33019"/>
        <dbReference type="ChEBI" id="CHEBI:37565"/>
        <dbReference type="ChEBI" id="CHEBI:58805"/>
        <dbReference type="EC" id="2.7.7.65"/>
    </reaction>
</comment>
<accession>K6Z5R6</accession>
<evidence type="ECO:0000256" key="3">
    <source>
        <dbReference type="ARBA" id="ARBA00034247"/>
    </source>
</evidence>
<evidence type="ECO:0000256" key="2">
    <source>
        <dbReference type="ARBA" id="ARBA00012528"/>
    </source>
</evidence>
<dbReference type="EMBL" id="CP003837">
    <property type="protein sequence ID" value="AGH44185.1"/>
    <property type="molecule type" value="Genomic_DNA"/>
</dbReference>
<dbReference type="PANTHER" id="PTHR45138">
    <property type="entry name" value="REGULATORY COMPONENTS OF SENSORY TRANSDUCTION SYSTEM"/>
    <property type="match status" value="1"/>
</dbReference>
<dbReference type="PANTHER" id="PTHR45138:SF9">
    <property type="entry name" value="DIGUANYLATE CYCLASE DGCM-RELATED"/>
    <property type="match status" value="1"/>
</dbReference>
<dbReference type="EC" id="2.7.7.65" evidence="2"/>
<dbReference type="InterPro" id="IPR050469">
    <property type="entry name" value="Diguanylate_Cyclase"/>
</dbReference>
<dbReference type="InterPro" id="IPR043128">
    <property type="entry name" value="Rev_trsase/Diguanyl_cyclase"/>
</dbReference>
<dbReference type="RefSeq" id="WP_007643458.1">
    <property type="nucleotide sequence ID" value="NZ_BAES01000098.1"/>
</dbReference>
<feature type="transmembrane region" description="Helical" evidence="4">
    <location>
        <begin position="110"/>
        <end position="130"/>
    </location>
</feature>
<dbReference type="Gene3D" id="3.30.70.270">
    <property type="match status" value="1"/>
</dbReference>
<dbReference type="SMART" id="SM00267">
    <property type="entry name" value="GGDEF"/>
    <property type="match status" value="1"/>
</dbReference>
<dbReference type="Proteomes" id="UP000011864">
    <property type="component" value="Chromosome"/>
</dbReference>
<protein>
    <recommendedName>
        <fullName evidence="2">diguanylate cyclase</fullName>
        <ecNumber evidence="2">2.7.7.65</ecNumber>
    </recommendedName>
</protein>
<dbReference type="eggNOG" id="COG3706">
    <property type="taxonomic scope" value="Bacteria"/>
</dbReference>
<feature type="transmembrane region" description="Helical" evidence="4">
    <location>
        <begin position="44"/>
        <end position="63"/>
    </location>
</feature>
<keyword evidence="4" id="KW-0812">Transmembrane</keyword>
<dbReference type="NCBIfam" id="TIGR00254">
    <property type="entry name" value="GGDEF"/>
    <property type="match status" value="1"/>
</dbReference>
<dbReference type="OrthoDB" id="9812260at2"/>
<dbReference type="GO" id="GO:0052621">
    <property type="term" value="F:diguanylate cyclase activity"/>
    <property type="evidence" value="ECO:0007669"/>
    <property type="project" value="UniProtKB-EC"/>
</dbReference>
<evidence type="ECO:0000313" key="7">
    <source>
        <dbReference type="Proteomes" id="UP000011864"/>
    </source>
</evidence>
<evidence type="ECO:0000313" key="6">
    <source>
        <dbReference type="EMBL" id="AGH44185.1"/>
    </source>
</evidence>
<dbReference type="FunFam" id="3.30.70.270:FF:000001">
    <property type="entry name" value="Diguanylate cyclase domain protein"/>
    <property type="match status" value="1"/>
</dbReference>
<evidence type="ECO:0000256" key="4">
    <source>
        <dbReference type="SAM" id="Phobius"/>
    </source>
</evidence>
<dbReference type="HOGENOM" id="CLU_000445_11_2_6"/>
<dbReference type="STRING" id="1129794.C427_2076"/>
<dbReference type="InterPro" id="IPR029787">
    <property type="entry name" value="Nucleotide_cyclase"/>
</dbReference>
<reference evidence="6 7" key="1">
    <citation type="journal article" date="2013" name="Genome Announc.">
        <title>Complete Genome Sequence of Glaciecola psychrophila Strain 170T.</title>
        <authorList>
            <person name="Yin J."/>
            <person name="Chen J."/>
            <person name="Liu G."/>
            <person name="Yu Y."/>
            <person name="Song L."/>
            <person name="Wang X."/>
            <person name="Qu X."/>
        </authorList>
    </citation>
    <scope>NUCLEOTIDE SEQUENCE [LARGE SCALE GENOMIC DNA]</scope>
    <source>
        <strain evidence="6 7">170</strain>
    </source>
</reference>
<organism evidence="6 7">
    <name type="scientific">Paraglaciecola psychrophila 170</name>
    <dbReference type="NCBI Taxonomy" id="1129794"/>
    <lineage>
        <taxon>Bacteria</taxon>
        <taxon>Pseudomonadati</taxon>
        <taxon>Pseudomonadota</taxon>
        <taxon>Gammaproteobacteria</taxon>
        <taxon>Alteromonadales</taxon>
        <taxon>Alteromonadaceae</taxon>
        <taxon>Paraglaciecola</taxon>
    </lineage>
</organism>
<evidence type="ECO:0000256" key="1">
    <source>
        <dbReference type="ARBA" id="ARBA00001946"/>
    </source>
</evidence>
<dbReference type="KEGG" id="gps:C427_2076"/>
<feature type="transmembrane region" description="Helical" evidence="4">
    <location>
        <begin position="137"/>
        <end position="155"/>
    </location>
</feature>
<proteinExistence type="predicted"/>
<feature type="domain" description="GGDEF" evidence="5">
    <location>
        <begin position="234"/>
        <end position="373"/>
    </location>
</feature>
<dbReference type="PROSITE" id="PS50887">
    <property type="entry name" value="GGDEF"/>
    <property type="match status" value="1"/>
</dbReference>
<evidence type="ECO:0000259" key="5">
    <source>
        <dbReference type="PROSITE" id="PS50887"/>
    </source>
</evidence>
<dbReference type="CDD" id="cd01949">
    <property type="entry name" value="GGDEF"/>
    <property type="match status" value="1"/>
</dbReference>
<keyword evidence="7" id="KW-1185">Reference proteome</keyword>
<feature type="transmembrane region" description="Helical" evidence="4">
    <location>
        <begin position="161"/>
        <end position="177"/>
    </location>
</feature>